<dbReference type="PANTHER" id="PTHR35333">
    <property type="entry name" value="BETA-LACTAMASE"/>
    <property type="match status" value="1"/>
</dbReference>
<comment type="caution">
    <text evidence="2">The sequence shown here is derived from an EMBL/GenBank/DDBJ whole genome shotgun (WGS) entry which is preliminary data.</text>
</comment>
<gene>
    <name evidence="2" type="ORF">E1269_26805</name>
</gene>
<evidence type="ECO:0000313" key="2">
    <source>
        <dbReference type="EMBL" id="TDE00043.1"/>
    </source>
</evidence>
<organism evidence="2 3">
    <name type="scientific">Jiangella asiatica</name>
    <dbReference type="NCBI Taxonomy" id="2530372"/>
    <lineage>
        <taxon>Bacteria</taxon>
        <taxon>Bacillati</taxon>
        <taxon>Actinomycetota</taxon>
        <taxon>Actinomycetes</taxon>
        <taxon>Jiangellales</taxon>
        <taxon>Jiangellaceae</taxon>
        <taxon>Jiangella</taxon>
    </lineage>
</organism>
<dbReference type="InParanoid" id="A0A4R5CQZ8"/>
<keyword evidence="2" id="KW-0378">Hydrolase</keyword>
<proteinExistence type="predicted"/>
<dbReference type="Pfam" id="PF13354">
    <property type="entry name" value="Beta-lactamase2"/>
    <property type="match status" value="1"/>
</dbReference>
<name>A0A4R5CQZ8_9ACTN</name>
<dbReference type="PANTHER" id="PTHR35333:SF3">
    <property type="entry name" value="BETA-LACTAMASE-TYPE TRANSPEPTIDASE FOLD CONTAINING PROTEIN"/>
    <property type="match status" value="1"/>
</dbReference>
<feature type="domain" description="Beta-lactamase class A catalytic" evidence="1">
    <location>
        <begin position="23"/>
        <end position="260"/>
    </location>
</feature>
<dbReference type="Proteomes" id="UP000294739">
    <property type="component" value="Unassembled WGS sequence"/>
</dbReference>
<dbReference type="SUPFAM" id="SSF56601">
    <property type="entry name" value="beta-lactamase/transpeptidase-like"/>
    <property type="match status" value="1"/>
</dbReference>
<reference evidence="2 3" key="1">
    <citation type="submission" date="2019-03" db="EMBL/GenBank/DDBJ databases">
        <title>Draft genome sequences of novel Actinobacteria.</title>
        <authorList>
            <person name="Sahin N."/>
            <person name="Ay H."/>
            <person name="Saygin H."/>
        </authorList>
    </citation>
    <scope>NUCLEOTIDE SEQUENCE [LARGE SCALE GENOMIC DNA]</scope>
    <source>
        <strain evidence="2 3">5K138</strain>
    </source>
</reference>
<dbReference type="GO" id="GO:0030655">
    <property type="term" value="P:beta-lactam antibiotic catabolic process"/>
    <property type="evidence" value="ECO:0007669"/>
    <property type="project" value="InterPro"/>
</dbReference>
<dbReference type="RefSeq" id="WP_131900361.1">
    <property type="nucleotide sequence ID" value="NZ_SMKZ01000056.1"/>
</dbReference>
<dbReference type="OrthoDB" id="33989at2"/>
<dbReference type="InterPro" id="IPR045155">
    <property type="entry name" value="Beta-lactam_cat"/>
</dbReference>
<dbReference type="GO" id="GO:0008800">
    <property type="term" value="F:beta-lactamase activity"/>
    <property type="evidence" value="ECO:0007669"/>
    <property type="project" value="InterPro"/>
</dbReference>
<evidence type="ECO:0000313" key="3">
    <source>
        <dbReference type="Proteomes" id="UP000294739"/>
    </source>
</evidence>
<protein>
    <submittedName>
        <fullName evidence="2">Serine hydrolase</fullName>
    </submittedName>
</protein>
<dbReference type="EMBL" id="SMKZ01000056">
    <property type="protein sequence ID" value="TDE00043.1"/>
    <property type="molecule type" value="Genomic_DNA"/>
</dbReference>
<dbReference type="Gene3D" id="3.40.710.10">
    <property type="entry name" value="DD-peptidase/beta-lactamase superfamily"/>
    <property type="match status" value="1"/>
</dbReference>
<evidence type="ECO:0000259" key="1">
    <source>
        <dbReference type="Pfam" id="PF13354"/>
    </source>
</evidence>
<accession>A0A4R5CQZ8</accession>
<dbReference type="AlphaFoldDB" id="A0A4R5CQZ8"/>
<keyword evidence="3" id="KW-1185">Reference proteome</keyword>
<dbReference type="GO" id="GO:0046677">
    <property type="term" value="P:response to antibiotic"/>
    <property type="evidence" value="ECO:0007669"/>
    <property type="project" value="InterPro"/>
</dbReference>
<sequence length="292" mass="31007">MVGPDVVDAVKGAFADAGVTGHLHAVDIDSGAEAGLDADAPVVTASVFKVPVLVELCRQAAAGERSLTDRVRVPAAPRTLGPTGLSVMLDDIELSLRDLAYLMMSVSDNHATDVLVRLLGIDRINAGLAALDRHDTVVMGDCDYLFSTIAEDLGGSIDAMDEAPSLLGLRALTAEQTNRSTARDTTALLRRVWTDDGLAPDAAAEVRRIMALQVWPHRLTSGFPMDDVKIAAKTGTLSHVRNEAGVVEYPDGSRFAVAVFLRLPGREFRNPAADAVIGRAARIAVDHLRAAR</sequence>
<dbReference type="InterPro" id="IPR000871">
    <property type="entry name" value="Beta-lactam_class-A"/>
</dbReference>
<dbReference type="InterPro" id="IPR012338">
    <property type="entry name" value="Beta-lactam/transpept-like"/>
</dbReference>